<dbReference type="Pfam" id="PF16875">
    <property type="entry name" value="Glyco_hydro_36N"/>
    <property type="match status" value="1"/>
</dbReference>
<gene>
    <name evidence="10" type="ORF">H9820_13925</name>
</gene>
<feature type="binding site" evidence="7">
    <location>
        <position position="201"/>
    </location>
    <ligand>
        <name>substrate</name>
    </ligand>
</feature>
<reference evidence="10" key="1">
    <citation type="journal article" date="2021" name="PeerJ">
        <title>Extensive microbial diversity within the chicken gut microbiome revealed by metagenomics and culture.</title>
        <authorList>
            <person name="Gilroy R."/>
            <person name="Ravi A."/>
            <person name="Getino M."/>
            <person name="Pursley I."/>
            <person name="Horton D.L."/>
            <person name="Alikhan N.F."/>
            <person name="Baker D."/>
            <person name="Gharbi K."/>
            <person name="Hall N."/>
            <person name="Watson M."/>
            <person name="Adriaenssens E.M."/>
            <person name="Foster-Nyarko E."/>
            <person name="Jarju S."/>
            <person name="Secka A."/>
            <person name="Antonio M."/>
            <person name="Oren A."/>
            <person name="Chaudhuri R.R."/>
            <person name="La Ragione R."/>
            <person name="Hildebrand F."/>
            <person name="Pallen M.J."/>
        </authorList>
    </citation>
    <scope>NUCLEOTIDE SEQUENCE</scope>
    <source>
        <strain evidence="10">3204</strain>
    </source>
</reference>
<evidence type="ECO:0000313" key="10">
    <source>
        <dbReference type="EMBL" id="HIY94027.1"/>
    </source>
</evidence>
<evidence type="ECO:0000256" key="6">
    <source>
        <dbReference type="PIRSR" id="PIRSR005536-1"/>
    </source>
</evidence>
<protein>
    <recommendedName>
        <fullName evidence="2 5">Alpha-galactosidase</fullName>
        <ecNumber evidence="2 5">3.2.1.22</ecNumber>
    </recommendedName>
</protein>
<comment type="catalytic activity">
    <reaction evidence="1 5">
        <text>Hydrolysis of terminal, non-reducing alpha-D-galactose residues in alpha-D-galactosides, including galactose oligosaccharides, galactomannans and galactolipids.</text>
        <dbReference type="EC" id="3.2.1.22"/>
    </reaction>
</comment>
<dbReference type="InterPro" id="IPR038417">
    <property type="entry name" value="Alpga-gal_N_sf"/>
</dbReference>
<dbReference type="SUPFAM" id="SSF51445">
    <property type="entry name" value="(Trans)glycosidases"/>
    <property type="match status" value="1"/>
</dbReference>
<dbReference type="CDD" id="cd14791">
    <property type="entry name" value="GH36"/>
    <property type="match status" value="1"/>
</dbReference>
<dbReference type="Gene3D" id="2.70.98.60">
    <property type="entry name" value="alpha-galactosidase from lactobacil brevis"/>
    <property type="match status" value="1"/>
</dbReference>
<dbReference type="PIRSF" id="PIRSF005536">
    <property type="entry name" value="Agal"/>
    <property type="match status" value="1"/>
</dbReference>
<keyword evidence="3 5" id="KW-0378">Hydrolase</keyword>
<sequence>MNTLIQVDTDKKIFYLCNKEISYIFRVLPKTQKLEHIYFGRHVASHGTVKNVTQADKAWGEDLIAGNQYSSLSRLMQEYPEYGTGDYRLPAFEINYPDGDEISNFEYANYKIIDGVPDIKGMPHVRYSKSDCQTLIVTLKDQYSGLKMKLNYTIDSINASLIRNVEVVNDGEQIYTVKSLKSMALDVPNDDYDLITLNGIWAREKQVNRESINPGIKEISSRRGASGHVHDPFVALVSSETTQNSGEVYGISTIYSGNHKETVELDAYDVVRVTAGINDDHFSWDLNPGENFVTPQTILVFSDRGFNKMSQTFHNLVRNHLIAPRWRKRKNPVLINNWEATYFDFNEKKILDLAKKASQVGCNLFVLDDGWFAERNSEKGSLGDWRVNYKKLPHGLDGLSSRIHKLGMDFGLWFEPESVSEDTPIFKQHPDWIIGIKNKSHSQGRNQYLLDFSNPAVVDNIYKQMDKILSTTKIDYIKWDMNRNITEPYSQYLSLNQQGEFYHRYILGVYSLYERLVKKYPEILFESCASGGGRFDLGMLYYAPQTWGSDDTDAYERWEIQKGESYVYPLSTIGTHVSASPNHQTGRQTPLKTRGNIALFGTFGYELDLLNLSELEIEIIKQQINLQRKYAELIATGDFYRLKTSLSSTDAWMVVSRDGQQALVCYFKGLSHPNMGYDHVKLYGLNDEIRYSINDSYYLYGDELKNIGLPLEYSLNGDRIQDFDSKIFEIKAN</sequence>
<accession>A0A9D1ZPG7</accession>
<evidence type="ECO:0000256" key="5">
    <source>
        <dbReference type="PIRNR" id="PIRNR005536"/>
    </source>
</evidence>
<evidence type="ECO:0000259" key="9">
    <source>
        <dbReference type="Pfam" id="PF16875"/>
    </source>
</evidence>
<dbReference type="InterPro" id="IPR017853">
    <property type="entry name" value="GH"/>
</dbReference>
<dbReference type="AlphaFoldDB" id="A0A9D1ZPG7"/>
<feature type="active site" description="Proton donor" evidence="6">
    <location>
        <position position="550"/>
    </location>
</feature>
<dbReference type="Gene3D" id="3.20.20.70">
    <property type="entry name" value="Aldolase class I"/>
    <property type="match status" value="1"/>
</dbReference>
<dbReference type="Gene3D" id="2.60.40.1180">
    <property type="entry name" value="Golgi alpha-mannosidase II"/>
    <property type="match status" value="1"/>
</dbReference>
<dbReference type="PRINTS" id="PR00743">
    <property type="entry name" value="GLHYDRLASE36"/>
</dbReference>
<dbReference type="InterPro" id="IPR013780">
    <property type="entry name" value="Glyco_hydro_b"/>
</dbReference>
<comment type="similarity">
    <text evidence="5">Belongs to the glycosyl hydrolase.</text>
</comment>
<evidence type="ECO:0000256" key="3">
    <source>
        <dbReference type="ARBA" id="ARBA00022801"/>
    </source>
</evidence>
<feature type="binding site" evidence="7">
    <location>
        <position position="445"/>
    </location>
    <ligand>
        <name>substrate</name>
    </ligand>
</feature>
<dbReference type="InterPro" id="IPR050985">
    <property type="entry name" value="Alpha-glycosidase_related"/>
</dbReference>
<name>A0A9D1ZPG7_9LACO</name>
<feature type="binding site" evidence="7">
    <location>
        <position position="528"/>
    </location>
    <ligand>
        <name>substrate</name>
    </ligand>
</feature>
<keyword evidence="4 5" id="KW-0326">Glycosidase</keyword>
<dbReference type="EC" id="3.2.1.22" evidence="2 5"/>
<dbReference type="EMBL" id="DXCM01000099">
    <property type="protein sequence ID" value="HIY94027.1"/>
    <property type="molecule type" value="Genomic_DNA"/>
</dbReference>
<evidence type="ECO:0000256" key="1">
    <source>
        <dbReference type="ARBA" id="ARBA00001255"/>
    </source>
</evidence>
<evidence type="ECO:0000313" key="11">
    <source>
        <dbReference type="Proteomes" id="UP000824013"/>
    </source>
</evidence>
<dbReference type="PANTHER" id="PTHR43053">
    <property type="entry name" value="GLYCOSIDASE FAMILY 31"/>
    <property type="match status" value="1"/>
</dbReference>
<evidence type="ECO:0000256" key="7">
    <source>
        <dbReference type="PIRSR" id="PIRSR005536-2"/>
    </source>
</evidence>
<evidence type="ECO:0000259" key="8">
    <source>
        <dbReference type="Pfam" id="PF16874"/>
    </source>
</evidence>
<dbReference type="InterPro" id="IPR002252">
    <property type="entry name" value="Glyco_hydro_36"/>
</dbReference>
<feature type="binding site" evidence="7">
    <location>
        <begin position="478"/>
        <end position="482"/>
    </location>
    <ligand>
        <name>substrate</name>
    </ligand>
</feature>
<proteinExistence type="inferred from homology"/>
<dbReference type="GO" id="GO:0016052">
    <property type="term" value="P:carbohydrate catabolic process"/>
    <property type="evidence" value="ECO:0007669"/>
    <property type="project" value="InterPro"/>
</dbReference>
<comment type="caution">
    <text evidence="10">The sequence shown here is derived from an EMBL/GenBank/DDBJ whole genome shotgun (WGS) entry which is preliminary data.</text>
</comment>
<feature type="domain" description="Glycosyl hydrolase family 36 C-terminal" evidence="8">
    <location>
        <begin position="650"/>
        <end position="729"/>
    </location>
</feature>
<dbReference type="InterPro" id="IPR013785">
    <property type="entry name" value="Aldolase_TIM"/>
</dbReference>
<dbReference type="FunFam" id="3.20.20.70:FF:000118">
    <property type="entry name" value="Alpha-galactosidase"/>
    <property type="match status" value="1"/>
</dbReference>
<dbReference type="GO" id="GO:0004557">
    <property type="term" value="F:alpha-galactosidase activity"/>
    <property type="evidence" value="ECO:0007669"/>
    <property type="project" value="UniProtKB-UniRule"/>
</dbReference>
<dbReference type="InterPro" id="IPR031705">
    <property type="entry name" value="Glyco_hydro_36_C"/>
</dbReference>
<dbReference type="InterPro" id="IPR031704">
    <property type="entry name" value="Glyco_hydro_36_N"/>
</dbReference>
<dbReference type="Pfam" id="PF16874">
    <property type="entry name" value="Glyco_hydro_36C"/>
    <property type="match status" value="1"/>
</dbReference>
<feature type="domain" description="Glycosyl hydrolase family 36 N-terminal" evidence="9">
    <location>
        <begin position="33"/>
        <end position="287"/>
    </location>
</feature>
<dbReference type="Pfam" id="PF02065">
    <property type="entry name" value="Melibiase"/>
    <property type="match status" value="1"/>
</dbReference>
<evidence type="ECO:0000256" key="4">
    <source>
        <dbReference type="ARBA" id="ARBA00023295"/>
    </source>
</evidence>
<evidence type="ECO:0000256" key="2">
    <source>
        <dbReference type="ARBA" id="ARBA00012755"/>
    </source>
</evidence>
<feature type="binding site" evidence="7">
    <location>
        <begin position="368"/>
        <end position="369"/>
    </location>
    <ligand>
        <name>substrate</name>
    </ligand>
</feature>
<reference evidence="10" key="2">
    <citation type="submission" date="2021-04" db="EMBL/GenBank/DDBJ databases">
        <authorList>
            <person name="Gilroy R."/>
        </authorList>
    </citation>
    <scope>NUCLEOTIDE SEQUENCE</scope>
    <source>
        <strain evidence="10">3204</strain>
    </source>
</reference>
<dbReference type="Proteomes" id="UP000824013">
    <property type="component" value="Unassembled WGS sequence"/>
</dbReference>
<dbReference type="PANTHER" id="PTHR43053:SF3">
    <property type="entry name" value="ALPHA-GALACTOSIDASE C-RELATED"/>
    <property type="match status" value="1"/>
</dbReference>
<organism evidence="10 11">
    <name type="scientific">Candidatus Companilactobacillus pullicola</name>
    <dbReference type="NCBI Taxonomy" id="2838523"/>
    <lineage>
        <taxon>Bacteria</taxon>
        <taxon>Bacillati</taxon>
        <taxon>Bacillota</taxon>
        <taxon>Bacilli</taxon>
        <taxon>Lactobacillales</taxon>
        <taxon>Lactobacillaceae</taxon>
        <taxon>Companilactobacillus</taxon>
    </lineage>
</organism>
<feature type="active site" description="Nucleophile" evidence="6">
    <location>
        <position position="480"/>
    </location>
</feature>
<feature type="binding site" evidence="7">
    <location>
        <position position="550"/>
    </location>
    <ligand>
        <name>substrate</name>
    </ligand>
</feature>